<protein>
    <recommendedName>
        <fullName evidence="5">Apple domain-containing protein</fullName>
    </recommendedName>
</protein>
<keyword evidence="1" id="KW-1133">Transmembrane helix</keyword>
<keyword evidence="1" id="KW-0472">Membrane</keyword>
<dbReference type="Proteomes" id="UP000186817">
    <property type="component" value="Unassembled WGS sequence"/>
</dbReference>
<keyword evidence="1" id="KW-0812">Transmembrane</keyword>
<feature type="signal peptide" evidence="2">
    <location>
        <begin position="1"/>
        <end position="21"/>
    </location>
</feature>
<feature type="chain" id="PRO_5012615822" description="Apple domain-containing protein" evidence="2">
    <location>
        <begin position="22"/>
        <end position="316"/>
    </location>
</feature>
<evidence type="ECO:0000256" key="1">
    <source>
        <dbReference type="SAM" id="Phobius"/>
    </source>
</evidence>
<feature type="transmembrane region" description="Helical" evidence="1">
    <location>
        <begin position="270"/>
        <end position="292"/>
    </location>
</feature>
<evidence type="ECO:0000313" key="3">
    <source>
        <dbReference type="EMBL" id="OLQ09562.1"/>
    </source>
</evidence>
<sequence>MSRHLAVIMVLTSWMPQDVVATCDTAAVMAAATCIQQLSVPTDGNVATACQYVQDYMLCYPGECCTPAVETALASYRQAPLNCAGTTCGGTISQDGGSTTTSCAGTTCGGTISQDGGATTGAGLRGTGECSAVTWIADANIGWTGAETTEASVQTWEDCCNYCNPDVCCGFVLNSDGVCYQKLGSTCDLILDHTTTTTTPHVVGAGLRGTGECSAVTWTADANIGWTGAETTEASVQTWEVGEDPSRTLFRPLMAEGDPLSFLNALSIQVLVVLWVECWKVLVVLVLVLVLARTGWKVLTVQVLVLVLAWRFKLGC</sequence>
<comment type="caution">
    <text evidence="3">The sequence shown here is derived from an EMBL/GenBank/DDBJ whole genome shotgun (WGS) entry which is preliminary data.</text>
</comment>
<evidence type="ECO:0000256" key="2">
    <source>
        <dbReference type="SAM" id="SignalP"/>
    </source>
</evidence>
<evidence type="ECO:0008006" key="5">
    <source>
        <dbReference type="Google" id="ProtNLM"/>
    </source>
</evidence>
<keyword evidence="4" id="KW-1185">Reference proteome</keyword>
<gene>
    <name evidence="3" type="ORF">AK812_SmicGene6823</name>
</gene>
<keyword evidence="2" id="KW-0732">Signal</keyword>
<dbReference type="EMBL" id="LSRX01000094">
    <property type="protein sequence ID" value="OLQ09562.1"/>
    <property type="molecule type" value="Genomic_DNA"/>
</dbReference>
<organism evidence="3 4">
    <name type="scientific">Symbiodinium microadriaticum</name>
    <name type="common">Dinoflagellate</name>
    <name type="synonym">Zooxanthella microadriatica</name>
    <dbReference type="NCBI Taxonomy" id="2951"/>
    <lineage>
        <taxon>Eukaryota</taxon>
        <taxon>Sar</taxon>
        <taxon>Alveolata</taxon>
        <taxon>Dinophyceae</taxon>
        <taxon>Suessiales</taxon>
        <taxon>Symbiodiniaceae</taxon>
        <taxon>Symbiodinium</taxon>
    </lineage>
</organism>
<proteinExistence type="predicted"/>
<name>A0A1Q9EQ58_SYMMI</name>
<accession>A0A1Q9EQ58</accession>
<reference evidence="3 4" key="1">
    <citation type="submission" date="2016-02" db="EMBL/GenBank/DDBJ databases">
        <title>Genome analysis of coral dinoflagellate symbionts highlights evolutionary adaptations to a symbiotic lifestyle.</title>
        <authorList>
            <person name="Aranda M."/>
            <person name="Li Y."/>
            <person name="Liew Y.J."/>
            <person name="Baumgarten S."/>
            <person name="Simakov O."/>
            <person name="Wilson M."/>
            <person name="Piel J."/>
            <person name="Ashoor H."/>
            <person name="Bougouffa S."/>
            <person name="Bajic V.B."/>
            <person name="Ryu T."/>
            <person name="Ravasi T."/>
            <person name="Bayer T."/>
            <person name="Micklem G."/>
            <person name="Kim H."/>
            <person name="Bhak J."/>
            <person name="Lajeunesse T.C."/>
            <person name="Voolstra C.R."/>
        </authorList>
    </citation>
    <scope>NUCLEOTIDE SEQUENCE [LARGE SCALE GENOMIC DNA]</scope>
    <source>
        <strain evidence="3 4">CCMP2467</strain>
    </source>
</reference>
<dbReference type="OrthoDB" id="429725at2759"/>
<dbReference type="AlphaFoldDB" id="A0A1Q9EQ58"/>
<evidence type="ECO:0000313" key="4">
    <source>
        <dbReference type="Proteomes" id="UP000186817"/>
    </source>
</evidence>